<organism evidence="4 5">
    <name type="scientific">Plesiocystis pacifica SIR-1</name>
    <dbReference type="NCBI Taxonomy" id="391625"/>
    <lineage>
        <taxon>Bacteria</taxon>
        <taxon>Pseudomonadati</taxon>
        <taxon>Myxococcota</taxon>
        <taxon>Polyangia</taxon>
        <taxon>Nannocystales</taxon>
        <taxon>Nannocystaceae</taxon>
        <taxon>Plesiocystis</taxon>
    </lineage>
</organism>
<dbReference type="STRING" id="391625.PPSIR1_05238"/>
<protein>
    <submittedName>
        <fullName evidence="4">Anti-sigma-factor antagonist (STAS) domain protein</fullName>
    </submittedName>
</protein>
<dbReference type="PROSITE" id="PS50801">
    <property type="entry name" value="STAS"/>
    <property type="match status" value="1"/>
</dbReference>
<keyword evidence="5" id="KW-1185">Reference proteome</keyword>
<evidence type="ECO:0000313" key="4">
    <source>
        <dbReference type="EMBL" id="EDM81844.1"/>
    </source>
</evidence>
<dbReference type="OrthoDB" id="5506858at2"/>
<feature type="domain" description="STAS" evidence="3">
    <location>
        <begin position="113"/>
        <end position="224"/>
    </location>
</feature>
<reference evidence="4 5" key="1">
    <citation type="submission" date="2007-06" db="EMBL/GenBank/DDBJ databases">
        <authorList>
            <person name="Shimkets L."/>
            <person name="Ferriera S."/>
            <person name="Johnson J."/>
            <person name="Kravitz S."/>
            <person name="Beeson K."/>
            <person name="Sutton G."/>
            <person name="Rogers Y.-H."/>
            <person name="Friedman R."/>
            <person name="Frazier M."/>
            <person name="Venter J.C."/>
        </authorList>
    </citation>
    <scope>NUCLEOTIDE SEQUENCE [LARGE SCALE GENOMIC DNA]</scope>
    <source>
        <strain evidence="4 5">SIR-1</strain>
    </source>
</reference>
<dbReference type="SUPFAM" id="SSF52091">
    <property type="entry name" value="SpoIIaa-like"/>
    <property type="match status" value="1"/>
</dbReference>
<proteinExistence type="predicted"/>
<keyword evidence="1" id="KW-0597">Phosphoprotein</keyword>
<keyword evidence="2" id="KW-0175">Coiled coil</keyword>
<dbReference type="Gene3D" id="3.30.750.24">
    <property type="entry name" value="STAS domain"/>
    <property type="match status" value="1"/>
</dbReference>
<dbReference type="InterPro" id="IPR051932">
    <property type="entry name" value="Bact_StressResp_Reg"/>
</dbReference>
<dbReference type="InterPro" id="IPR036513">
    <property type="entry name" value="STAS_dom_sf"/>
</dbReference>
<dbReference type="eggNOG" id="COG1366">
    <property type="taxonomic scope" value="Bacteria"/>
</dbReference>
<dbReference type="AlphaFoldDB" id="A6FX20"/>
<evidence type="ECO:0000256" key="2">
    <source>
        <dbReference type="SAM" id="Coils"/>
    </source>
</evidence>
<dbReference type="EMBL" id="ABCS01000001">
    <property type="protein sequence ID" value="EDM81844.1"/>
    <property type="molecule type" value="Genomic_DNA"/>
</dbReference>
<evidence type="ECO:0000256" key="1">
    <source>
        <dbReference type="ARBA" id="ARBA00022553"/>
    </source>
</evidence>
<dbReference type="Proteomes" id="UP000005801">
    <property type="component" value="Unassembled WGS sequence"/>
</dbReference>
<dbReference type="PANTHER" id="PTHR33745:SF3">
    <property type="entry name" value="RSBT CO-ANTAGONIST PROTEIN RSBRC"/>
    <property type="match status" value="1"/>
</dbReference>
<gene>
    <name evidence="4" type="ORF">PPSIR1_05238</name>
</gene>
<sequence>MEIADFDRRLERLTDTLARMLDGEFEDLGDVTAPPEDPLGRIEETVRDLVLDAKTAALAQREKEAALVLQHEQLVERRAVLDEQRRRIEAQERELAKRAATIEAQASAIRELSTPILELWRDVLVLPIIGSIHEERAVQITEALLGTIAARKTRWVIIDVTGVDVVDTQTADHLVRVVRSAALLGTSCMLTGLRPSVAQTLVSLGVSLDAVHVERNLERALLRLRLGEPEARA</sequence>
<feature type="coiled-coil region" evidence="2">
    <location>
        <begin position="71"/>
        <end position="105"/>
    </location>
</feature>
<dbReference type="CDD" id="cd07041">
    <property type="entry name" value="STAS_RsbR_RsbS_like"/>
    <property type="match status" value="1"/>
</dbReference>
<comment type="caution">
    <text evidence="4">The sequence shown here is derived from an EMBL/GenBank/DDBJ whole genome shotgun (WGS) entry which is preliminary data.</text>
</comment>
<dbReference type="RefSeq" id="WP_006969019.1">
    <property type="nucleotide sequence ID" value="NZ_ABCS01000001.1"/>
</dbReference>
<name>A6FX20_9BACT</name>
<dbReference type="PANTHER" id="PTHR33745">
    <property type="entry name" value="RSBT ANTAGONIST PROTEIN RSBS-RELATED"/>
    <property type="match status" value="1"/>
</dbReference>
<evidence type="ECO:0000259" key="3">
    <source>
        <dbReference type="PROSITE" id="PS50801"/>
    </source>
</evidence>
<dbReference type="InterPro" id="IPR002645">
    <property type="entry name" value="STAS_dom"/>
</dbReference>
<evidence type="ECO:0000313" key="5">
    <source>
        <dbReference type="Proteomes" id="UP000005801"/>
    </source>
</evidence>
<accession>A6FX20</accession>
<dbReference type="Pfam" id="PF01740">
    <property type="entry name" value="STAS"/>
    <property type="match status" value="1"/>
</dbReference>